<accession>A0A859QHF0</accession>
<dbReference type="PROSITE" id="PS51318">
    <property type="entry name" value="TAT"/>
    <property type="match status" value="1"/>
</dbReference>
<feature type="domain" description="Hedgehog/Intein (Hint)" evidence="3">
    <location>
        <begin position="70"/>
        <end position="204"/>
    </location>
</feature>
<feature type="signal peptide" evidence="2">
    <location>
        <begin position="1"/>
        <end position="48"/>
    </location>
</feature>
<dbReference type="Proteomes" id="UP000510721">
    <property type="component" value="Chromosome"/>
</dbReference>
<evidence type="ECO:0000313" key="4">
    <source>
        <dbReference type="EMBL" id="QLL62035.1"/>
    </source>
</evidence>
<gene>
    <name evidence="4" type="ORF">FKV68_11500</name>
</gene>
<evidence type="ECO:0000256" key="1">
    <source>
        <dbReference type="SAM" id="MobiDB-lite"/>
    </source>
</evidence>
<feature type="chain" id="PRO_5044198380" evidence="2">
    <location>
        <begin position="49"/>
        <end position="279"/>
    </location>
</feature>
<reference evidence="4 5" key="1">
    <citation type="submission" date="2019-06" db="EMBL/GenBank/DDBJ databases">
        <title>Complete genome sequence of Ensifer mexicanus ITTG R7 isolated from nodules of Acacia angustissima (Mill.) Kuntze.</title>
        <authorList>
            <person name="Rincon-Rosales R."/>
            <person name="Rogel M.A."/>
            <person name="Guerrero G."/>
            <person name="Rincon-Molina C.I."/>
            <person name="Lopez-Lopez A."/>
            <person name="Martinez-Romero E."/>
        </authorList>
    </citation>
    <scope>NUCLEOTIDE SEQUENCE [LARGE SCALE GENOMIC DNA]</scope>
    <source>
        <strain evidence="4 5">ITTG R7</strain>
    </source>
</reference>
<keyword evidence="2" id="KW-0732">Signal</keyword>
<evidence type="ECO:0000313" key="5">
    <source>
        <dbReference type="Proteomes" id="UP000510721"/>
    </source>
</evidence>
<dbReference type="AlphaFoldDB" id="A0A859QHF0"/>
<evidence type="ECO:0000256" key="2">
    <source>
        <dbReference type="SAM" id="SignalP"/>
    </source>
</evidence>
<proteinExistence type="predicted"/>
<feature type="region of interest" description="Disordered" evidence="1">
    <location>
        <begin position="45"/>
        <end position="77"/>
    </location>
</feature>
<dbReference type="InterPro" id="IPR036844">
    <property type="entry name" value="Hint_dom_sf"/>
</dbReference>
<sequence>MSSPRKQRPRINRARRHFLGLAAAAGARIAAMGTLAVTTFLPSSTAQAKPGNGPKPGKGPGSSPGNGPKCLPRGTSIMTPTGEVRIEDLRIGDLVETVRGEAHAIKWIGRDLYRLSGSRWNNSVMPIRICRHALDEQTPHRDLYLSPGHALFIDGVLIRVQDLINGTSIMPALPADAREIEYFHIALDTHEVILAEGAPVETLLLEADIHEGFTNFAEFARLYPGPQPQMTPFAPIVGYGGRAHLKALLRLAAGPFARVRAPIEESYERIAARAEQLIG</sequence>
<feature type="compositionally biased region" description="Gly residues" evidence="1">
    <location>
        <begin position="54"/>
        <end position="64"/>
    </location>
</feature>
<dbReference type="Pfam" id="PF13403">
    <property type="entry name" value="Hint_2"/>
    <property type="match status" value="1"/>
</dbReference>
<dbReference type="Gene3D" id="2.170.16.10">
    <property type="entry name" value="Hedgehog/Intein (Hint) domain"/>
    <property type="match status" value="1"/>
</dbReference>
<dbReference type="SUPFAM" id="SSF51294">
    <property type="entry name" value="Hedgehog/intein (Hint) domain"/>
    <property type="match status" value="1"/>
</dbReference>
<protein>
    <submittedName>
        <fullName evidence="4">Hint domain-containing protein</fullName>
    </submittedName>
</protein>
<dbReference type="KEGG" id="emx:FKV68_11500"/>
<dbReference type="EMBL" id="CP041238">
    <property type="protein sequence ID" value="QLL62035.1"/>
    <property type="molecule type" value="Genomic_DNA"/>
</dbReference>
<dbReference type="InterPro" id="IPR006311">
    <property type="entry name" value="TAT_signal"/>
</dbReference>
<keyword evidence="5" id="KW-1185">Reference proteome</keyword>
<name>A0A859QHF0_9HYPH</name>
<dbReference type="RefSeq" id="WP_180937947.1">
    <property type="nucleotide sequence ID" value="NZ_CP041238.1"/>
</dbReference>
<organism evidence="4 5">
    <name type="scientific">Sinorhizobium mexicanum</name>
    <dbReference type="NCBI Taxonomy" id="375549"/>
    <lineage>
        <taxon>Bacteria</taxon>
        <taxon>Pseudomonadati</taxon>
        <taxon>Pseudomonadota</taxon>
        <taxon>Alphaproteobacteria</taxon>
        <taxon>Hyphomicrobiales</taxon>
        <taxon>Rhizobiaceae</taxon>
        <taxon>Sinorhizobium/Ensifer group</taxon>
        <taxon>Sinorhizobium</taxon>
    </lineage>
</organism>
<evidence type="ECO:0000259" key="3">
    <source>
        <dbReference type="Pfam" id="PF13403"/>
    </source>
</evidence>
<dbReference type="InterPro" id="IPR028992">
    <property type="entry name" value="Hedgehog/Intein_dom"/>
</dbReference>